<comment type="pathway">
    <text evidence="2">Organic acid metabolism; glycolate biosynthesis; glycolate from 2-phosphoglycolate: step 1/1.</text>
</comment>
<evidence type="ECO:0000313" key="6">
    <source>
        <dbReference type="Proteomes" id="UP000519897"/>
    </source>
</evidence>
<dbReference type="InterPro" id="IPR006439">
    <property type="entry name" value="HAD-SF_hydro_IA"/>
</dbReference>
<dbReference type="Gene3D" id="1.10.150.240">
    <property type="entry name" value="Putative phosphatase, domain 2"/>
    <property type="match status" value="1"/>
</dbReference>
<accession>A0A7W6LET5</accession>
<dbReference type="Pfam" id="PF00702">
    <property type="entry name" value="Hydrolase"/>
    <property type="match status" value="1"/>
</dbReference>
<keyword evidence="6" id="KW-1185">Reference proteome</keyword>
<dbReference type="InterPro" id="IPR023198">
    <property type="entry name" value="PGP-like_dom2"/>
</dbReference>
<dbReference type="SFLD" id="SFLDG01129">
    <property type="entry name" value="C1.5:_HAD__Beta-PGM__Phosphata"/>
    <property type="match status" value="1"/>
</dbReference>
<dbReference type="EMBL" id="JACIEC010000001">
    <property type="protein sequence ID" value="MBB4143060.1"/>
    <property type="molecule type" value="Genomic_DNA"/>
</dbReference>
<dbReference type="AlphaFoldDB" id="A0A7W6LET5"/>
<protein>
    <recommendedName>
        <fullName evidence="4">phosphoglycolate phosphatase</fullName>
        <ecNumber evidence="4">3.1.3.18</ecNumber>
    </recommendedName>
</protein>
<dbReference type="CDD" id="cd01427">
    <property type="entry name" value="HAD_like"/>
    <property type="match status" value="1"/>
</dbReference>
<gene>
    <name evidence="5" type="ORF">GGQ72_001559</name>
</gene>
<proteinExistence type="inferred from homology"/>
<dbReference type="SFLD" id="SFLDS00003">
    <property type="entry name" value="Haloacid_Dehalogenase"/>
    <property type="match status" value="1"/>
</dbReference>
<dbReference type="PANTHER" id="PTHR43434">
    <property type="entry name" value="PHOSPHOGLYCOLATE PHOSPHATASE"/>
    <property type="match status" value="1"/>
</dbReference>
<comment type="catalytic activity">
    <reaction evidence="1">
        <text>2-phosphoglycolate + H2O = glycolate + phosphate</text>
        <dbReference type="Rhea" id="RHEA:14369"/>
        <dbReference type="ChEBI" id="CHEBI:15377"/>
        <dbReference type="ChEBI" id="CHEBI:29805"/>
        <dbReference type="ChEBI" id="CHEBI:43474"/>
        <dbReference type="ChEBI" id="CHEBI:58033"/>
        <dbReference type="EC" id="3.1.3.18"/>
    </reaction>
</comment>
<dbReference type="PANTHER" id="PTHR43434:SF1">
    <property type="entry name" value="PHOSPHOGLYCOLATE PHOSPHATASE"/>
    <property type="match status" value="1"/>
</dbReference>
<comment type="similarity">
    <text evidence="3">Belongs to the HAD-like hydrolase superfamily. CbbY/CbbZ/Gph/YieH family.</text>
</comment>
<dbReference type="NCBIfam" id="TIGR01549">
    <property type="entry name" value="HAD-SF-IA-v1"/>
    <property type="match status" value="1"/>
</dbReference>
<dbReference type="Proteomes" id="UP000519897">
    <property type="component" value="Unassembled WGS sequence"/>
</dbReference>
<evidence type="ECO:0000313" key="5">
    <source>
        <dbReference type="EMBL" id="MBB4143060.1"/>
    </source>
</evidence>
<dbReference type="InterPro" id="IPR050155">
    <property type="entry name" value="HAD-like_hydrolase_sf"/>
</dbReference>
<dbReference type="Gene3D" id="3.40.50.1000">
    <property type="entry name" value="HAD superfamily/HAD-like"/>
    <property type="match status" value="1"/>
</dbReference>
<dbReference type="GO" id="GO:0006281">
    <property type="term" value="P:DNA repair"/>
    <property type="evidence" value="ECO:0007669"/>
    <property type="project" value="TreeGrafter"/>
</dbReference>
<comment type="caution">
    <text evidence="5">The sequence shown here is derived from an EMBL/GenBank/DDBJ whole genome shotgun (WGS) entry which is preliminary data.</text>
</comment>
<dbReference type="InterPro" id="IPR036412">
    <property type="entry name" value="HAD-like_sf"/>
</dbReference>
<dbReference type="SUPFAM" id="SSF56784">
    <property type="entry name" value="HAD-like"/>
    <property type="match status" value="1"/>
</dbReference>
<dbReference type="GO" id="GO:0008967">
    <property type="term" value="F:phosphoglycolate phosphatase activity"/>
    <property type="evidence" value="ECO:0007669"/>
    <property type="project" value="UniProtKB-EC"/>
</dbReference>
<sequence length="244" mass="25302">MADAADLSHIKGLLFDKDGTLIRYDESWGPVNREAARIAAAGGGVELEERLMNACGMDPATGKTRPDSLFAAGTAAEIAAGFVTAGSPLAVGPLTIELDDLFVRASDFSVPVTDLGGYFGRLKARGFKLGVASSDNERSIRETARRFGFIEHLDFIAGYDSGHGCKPEPGMVLGFCKAVGLEPSQVAMVGDNNHDLHMGAAAGVGLKVAVLTGTGSPATLEAMADHVLGDITGLETLLPQAQTA</sequence>
<reference evidence="5 6" key="1">
    <citation type="submission" date="2020-08" db="EMBL/GenBank/DDBJ databases">
        <title>Genomic Encyclopedia of Type Strains, Phase IV (KMG-IV): sequencing the most valuable type-strain genomes for metagenomic binning, comparative biology and taxonomic classification.</title>
        <authorList>
            <person name="Goeker M."/>
        </authorList>
    </citation>
    <scope>NUCLEOTIDE SEQUENCE [LARGE SCALE GENOMIC DNA]</scope>
    <source>
        <strain evidence="5 6">DSM 29514</strain>
    </source>
</reference>
<keyword evidence="5" id="KW-0378">Hydrolase</keyword>
<dbReference type="RefSeq" id="WP_165132636.1">
    <property type="nucleotide sequence ID" value="NZ_CP049250.1"/>
</dbReference>
<dbReference type="EC" id="3.1.3.18" evidence="4"/>
<evidence type="ECO:0000256" key="1">
    <source>
        <dbReference type="ARBA" id="ARBA00000830"/>
    </source>
</evidence>
<organism evidence="5 6">
    <name type="scientific">Rhizobium rhizoryzae</name>
    <dbReference type="NCBI Taxonomy" id="451876"/>
    <lineage>
        <taxon>Bacteria</taxon>
        <taxon>Pseudomonadati</taxon>
        <taxon>Pseudomonadota</taxon>
        <taxon>Alphaproteobacteria</taxon>
        <taxon>Hyphomicrobiales</taxon>
        <taxon>Rhizobiaceae</taxon>
        <taxon>Rhizobium/Agrobacterium group</taxon>
        <taxon>Rhizobium</taxon>
    </lineage>
</organism>
<evidence type="ECO:0000256" key="4">
    <source>
        <dbReference type="ARBA" id="ARBA00013078"/>
    </source>
</evidence>
<dbReference type="InterPro" id="IPR023214">
    <property type="entry name" value="HAD_sf"/>
</dbReference>
<evidence type="ECO:0000256" key="3">
    <source>
        <dbReference type="ARBA" id="ARBA00006171"/>
    </source>
</evidence>
<evidence type="ECO:0000256" key="2">
    <source>
        <dbReference type="ARBA" id="ARBA00004818"/>
    </source>
</evidence>
<name>A0A7W6LET5_9HYPH</name>